<proteinExistence type="predicted"/>
<name>A0A7Y9EQ43_9ACTN</name>
<reference evidence="1 2" key="1">
    <citation type="submission" date="2020-07" db="EMBL/GenBank/DDBJ databases">
        <title>Sequencing the genomes of 1000 actinobacteria strains.</title>
        <authorList>
            <person name="Klenk H.-P."/>
        </authorList>
    </citation>
    <scope>NUCLEOTIDE SEQUENCE [LARGE SCALE GENOMIC DNA]</scope>
    <source>
        <strain evidence="1 2">DSM 40398</strain>
    </source>
</reference>
<keyword evidence="2" id="KW-1185">Reference proteome</keyword>
<protein>
    <recommendedName>
        <fullName evidence="3">XRE family transcriptional regulator</fullName>
    </recommendedName>
</protein>
<accession>A0A7Y9EQ43</accession>
<sequence length="97" mass="10350">MAGTKRPPNRALAALQDEAGWSNAQFAAAVNRLGPEASMRLNNDKSAVAHWLTGTLPIPRARPLICEALARRLRRPITTSAAGFGPTPETEMMVATA</sequence>
<dbReference type="AlphaFoldDB" id="A0A7Y9EQ43"/>
<dbReference type="Proteomes" id="UP000529783">
    <property type="component" value="Unassembled WGS sequence"/>
</dbReference>
<evidence type="ECO:0008006" key="3">
    <source>
        <dbReference type="Google" id="ProtNLM"/>
    </source>
</evidence>
<gene>
    <name evidence="1" type="ORF">BJY14_007820</name>
</gene>
<dbReference type="EMBL" id="JACCBA010000001">
    <property type="protein sequence ID" value="NYD51837.1"/>
    <property type="molecule type" value="Genomic_DNA"/>
</dbReference>
<evidence type="ECO:0000313" key="2">
    <source>
        <dbReference type="Proteomes" id="UP000529783"/>
    </source>
</evidence>
<comment type="caution">
    <text evidence="1">The sequence shown here is derived from an EMBL/GenBank/DDBJ whole genome shotgun (WGS) entry which is preliminary data.</text>
</comment>
<evidence type="ECO:0000313" key="1">
    <source>
        <dbReference type="EMBL" id="NYD51837.1"/>
    </source>
</evidence>
<dbReference type="RefSeq" id="WP_179848149.1">
    <property type="nucleotide sequence ID" value="NZ_JACCBA010000001.1"/>
</dbReference>
<organism evidence="1 2">
    <name type="scientific">Actinomadura luteofluorescens</name>
    <dbReference type="NCBI Taxonomy" id="46163"/>
    <lineage>
        <taxon>Bacteria</taxon>
        <taxon>Bacillati</taxon>
        <taxon>Actinomycetota</taxon>
        <taxon>Actinomycetes</taxon>
        <taxon>Streptosporangiales</taxon>
        <taxon>Thermomonosporaceae</taxon>
        <taxon>Actinomadura</taxon>
    </lineage>
</organism>